<dbReference type="PROSITE" id="PS01256">
    <property type="entry name" value="CULLIN_1"/>
    <property type="match status" value="1"/>
</dbReference>
<dbReference type="EMBL" id="GGMR01010993">
    <property type="protein sequence ID" value="MBY23612.1"/>
    <property type="molecule type" value="Transcribed_RNA"/>
</dbReference>
<dbReference type="Pfam" id="PF00888">
    <property type="entry name" value="Cullin"/>
    <property type="match status" value="1"/>
</dbReference>
<dbReference type="PROSITE" id="PS50069">
    <property type="entry name" value="CULLIN_2"/>
    <property type="match status" value="1"/>
</dbReference>
<evidence type="ECO:0000256" key="4">
    <source>
        <dbReference type="ARBA" id="ARBA00022843"/>
    </source>
</evidence>
<name>A0A2S2P2P2_SCHGA</name>
<dbReference type="GO" id="GO:0005634">
    <property type="term" value="C:nucleus"/>
    <property type="evidence" value="ECO:0007669"/>
    <property type="project" value="UniProtKB-ARBA"/>
</dbReference>
<dbReference type="Gene3D" id="1.10.10.10">
    <property type="entry name" value="Winged helix-like DNA-binding domain superfamily/Winged helix DNA-binding domain"/>
    <property type="match status" value="1"/>
</dbReference>
<protein>
    <submittedName>
        <fullName evidence="8">Cullin-2</fullName>
    </submittedName>
</protein>
<evidence type="ECO:0000313" key="8">
    <source>
        <dbReference type="EMBL" id="MBY23612.1"/>
    </source>
</evidence>
<keyword evidence="4" id="KW-0832">Ubl conjugation</keyword>
<dbReference type="SMART" id="SM00884">
    <property type="entry name" value="Cullin_Nedd8"/>
    <property type="match status" value="1"/>
</dbReference>
<evidence type="ECO:0000259" key="7">
    <source>
        <dbReference type="PROSITE" id="PS50069"/>
    </source>
</evidence>
<dbReference type="FunFam" id="1.10.10.10:FF:000014">
    <property type="entry name" value="Cullin 1"/>
    <property type="match status" value="1"/>
</dbReference>
<accession>A0A2S2P2P2</accession>
<dbReference type="GO" id="GO:0031461">
    <property type="term" value="C:cullin-RING ubiquitin ligase complex"/>
    <property type="evidence" value="ECO:0007669"/>
    <property type="project" value="InterPro"/>
</dbReference>
<dbReference type="SUPFAM" id="SSF46785">
    <property type="entry name" value="Winged helix' DNA-binding domain"/>
    <property type="match status" value="1"/>
</dbReference>
<dbReference type="InterPro" id="IPR019559">
    <property type="entry name" value="Cullin_neddylation_domain"/>
</dbReference>
<dbReference type="PANTHER" id="PTHR11932">
    <property type="entry name" value="CULLIN"/>
    <property type="match status" value="1"/>
</dbReference>
<dbReference type="Pfam" id="PF10557">
    <property type="entry name" value="Cullin_Nedd8"/>
    <property type="match status" value="1"/>
</dbReference>
<comment type="similarity">
    <text evidence="2 5 6">Belongs to the cullin family.</text>
</comment>
<reference evidence="8" key="1">
    <citation type="submission" date="2018-04" db="EMBL/GenBank/DDBJ databases">
        <title>Transcriptome of Schizaphis graminum biotype I.</title>
        <authorList>
            <person name="Scully E.D."/>
            <person name="Geib S.M."/>
            <person name="Palmer N.A."/>
            <person name="Koch K."/>
            <person name="Bradshaw J."/>
            <person name="Heng-Moss T."/>
            <person name="Sarath G."/>
        </authorList>
    </citation>
    <scope>NUCLEOTIDE SEQUENCE</scope>
</reference>
<dbReference type="SUPFAM" id="SSF74788">
    <property type="entry name" value="Cullin repeat-like"/>
    <property type="match status" value="1"/>
</dbReference>
<evidence type="ECO:0000256" key="5">
    <source>
        <dbReference type="PROSITE-ProRule" id="PRU00330"/>
    </source>
</evidence>
<dbReference type="InterPro" id="IPR036317">
    <property type="entry name" value="Cullin_homology_sf"/>
</dbReference>
<gene>
    <name evidence="8" type="primary">Cul2_3</name>
    <name evidence="8" type="ORF">g.80985</name>
</gene>
<dbReference type="GO" id="GO:0006511">
    <property type="term" value="P:ubiquitin-dependent protein catabolic process"/>
    <property type="evidence" value="ECO:0007669"/>
    <property type="project" value="InterPro"/>
</dbReference>
<dbReference type="InterPro" id="IPR045093">
    <property type="entry name" value="Cullin"/>
</dbReference>
<dbReference type="FunFam" id="3.30.230.130:FF:000003">
    <property type="entry name" value="Cullin 2"/>
    <property type="match status" value="1"/>
</dbReference>
<dbReference type="InterPro" id="IPR036390">
    <property type="entry name" value="WH_DNA-bd_sf"/>
</dbReference>
<evidence type="ECO:0000256" key="2">
    <source>
        <dbReference type="ARBA" id="ARBA00006019"/>
    </source>
</evidence>
<evidence type="ECO:0000256" key="1">
    <source>
        <dbReference type="ARBA" id="ARBA00004906"/>
    </source>
</evidence>
<dbReference type="Gene3D" id="3.30.230.130">
    <property type="entry name" value="Cullin, Chain C, Domain 2"/>
    <property type="match status" value="1"/>
</dbReference>
<dbReference type="InterPro" id="IPR059120">
    <property type="entry name" value="Cullin-like_AB"/>
</dbReference>
<dbReference type="InterPro" id="IPR036388">
    <property type="entry name" value="WH-like_DNA-bd_sf"/>
</dbReference>
<keyword evidence="3" id="KW-1017">Isopeptide bond</keyword>
<evidence type="ECO:0000256" key="6">
    <source>
        <dbReference type="RuleBase" id="RU003829"/>
    </source>
</evidence>
<feature type="domain" description="Cullin family profile" evidence="7">
    <location>
        <begin position="387"/>
        <end position="619"/>
    </location>
</feature>
<dbReference type="InterPro" id="IPR016158">
    <property type="entry name" value="Cullin_homology"/>
</dbReference>
<dbReference type="AlphaFoldDB" id="A0A2S2P2P2"/>
<dbReference type="FunFam" id="1.20.1310.10:FF:000012">
    <property type="entry name" value="Cullin 2"/>
    <property type="match status" value="1"/>
</dbReference>
<comment type="pathway">
    <text evidence="1">Protein modification; protein ubiquitination.</text>
</comment>
<dbReference type="SUPFAM" id="SSF75632">
    <property type="entry name" value="Cullin homology domain"/>
    <property type="match status" value="1"/>
</dbReference>
<dbReference type="Gene3D" id="1.20.1310.10">
    <property type="entry name" value="Cullin Repeats"/>
    <property type="match status" value="4"/>
</dbReference>
<organism evidence="8">
    <name type="scientific">Schizaphis graminum</name>
    <name type="common">Green bug aphid</name>
    <dbReference type="NCBI Taxonomy" id="13262"/>
    <lineage>
        <taxon>Eukaryota</taxon>
        <taxon>Metazoa</taxon>
        <taxon>Ecdysozoa</taxon>
        <taxon>Arthropoda</taxon>
        <taxon>Hexapoda</taxon>
        <taxon>Insecta</taxon>
        <taxon>Pterygota</taxon>
        <taxon>Neoptera</taxon>
        <taxon>Paraneoptera</taxon>
        <taxon>Hemiptera</taxon>
        <taxon>Sternorrhyncha</taxon>
        <taxon>Aphidomorpha</taxon>
        <taxon>Aphidoidea</taxon>
        <taxon>Aphididae</taxon>
        <taxon>Aphidini</taxon>
        <taxon>Schizaphis</taxon>
    </lineage>
</organism>
<sequence>MVLTPGPVDFKEKWKGLEQTINGILRLDKIPRDEWYTRFNDIYAMCGAYPDPHHFELYDSTKSLLEKHVIKLLSIVQSEDTANLLQDYHTQWQNYRKSVNDLNSLYRYFNTMIVTKNNLLKLNREDPFPNESGHKMIGELGLVIWKRHMIVPLKDSMSKILLDEIDKHRHNISTTTTLSIISDVLNSFVEIQSNKPHKALKFYQMYFEKSFLEKASEYFKFEASKLVKKCTVSQYMVEVLQIMKEEGFRSKTYFHDSTYNKLQLKWRQHMVIDCLSFLRGEFEAIINEERLDDMHNIYLILREVKDESILLANIFREYVQQHGIKVIKSLKKYQIHIHFVEEVLDLHKKYRTIVIEKFNNDFLFSEALDRAFSVIINYRLVENQPSKSPEYLSEYCNNLLKKSYKGISEAEIDHKLSQSITIFNYLHDKDIFHRLYQWNLAKRLIFQLTQSIDEEEAMINKLKQVSGYAFINKLHQMFTDIKVSEVLNRIFHNEFLKKLKLKKLDFSFSTYVLQTGAWPLTSTTESSFVIPKQLMACVENFELFYSEKFNGRKLTWLHHQSKGVLKLNYLPKMYIVTMQMFQMLIMLLFEDCNTLKYSEINDILKLNNDQFKKHINSLIECKLLMLDGDNVTLNMAFANKRTKLHITSSVQKDLPQDIQHTINSVKDDRNVYLQANITRIMKVRKTLKYTQLVNEIFSQPNTFAPSTVLIKRSIEILIDKGYLSRTPNVLDEYNYVA</sequence>
<dbReference type="Pfam" id="PF26557">
    <property type="entry name" value="Cullin_AB"/>
    <property type="match status" value="1"/>
</dbReference>
<dbReference type="SMART" id="SM00182">
    <property type="entry name" value="CULLIN"/>
    <property type="match status" value="1"/>
</dbReference>
<dbReference type="InterPro" id="IPR016159">
    <property type="entry name" value="Cullin_repeat-like_dom_sf"/>
</dbReference>
<dbReference type="InterPro" id="IPR016157">
    <property type="entry name" value="Cullin_CS"/>
</dbReference>
<dbReference type="InterPro" id="IPR001373">
    <property type="entry name" value="Cullin_N"/>
</dbReference>
<proteinExistence type="inferred from homology"/>
<dbReference type="GO" id="GO:0031625">
    <property type="term" value="F:ubiquitin protein ligase binding"/>
    <property type="evidence" value="ECO:0007669"/>
    <property type="project" value="InterPro"/>
</dbReference>
<evidence type="ECO:0000256" key="3">
    <source>
        <dbReference type="ARBA" id="ARBA00022499"/>
    </source>
</evidence>